<feature type="signal peptide" evidence="2">
    <location>
        <begin position="1"/>
        <end position="26"/>
    </location>
</feature>
<keyword evidence="4" id="KW-1185">Reference proteome</keyword>
<accession>A0A8T0TRE5</accession>
<proteinExistence type="predicted"/>
<dbReference type="EMBL" id="CM029043">
    <property type="protein sequence ID" value="KAG2611583.1"/>
    <property type="molecule type" value="Genomic_DNA"/>
</dbReference>
<name>A0A8T0TRE5_PANVG</name>
<evidence type="ECO:0000256" key="1">
    <source>
        <dbReference type="SAM" id="MobiDB-lite"/>
    </source>
</evidence>
<feature type="region of interest" description="Disordered" evidence="1">
    <location>
        <begin position="41"/>
        <end position="60"/>
    </location>
</feature>
<reference evidence="3 4" key="1">
    <citation type="submission" date="2020-05" db="EMBL/GenBank/DDBJ databases">
        <title>WGS assembly of Panicum virgatum.</title>
        <authorList>
            <person name="Lovell J.T."/>
            <person name="Jenkins J."/>
            <person name="Shu S."/>
            <person name="Juenger T.E."/>
            <person name="Schmutz J."/>
        </authorList>
    </citation>
    <scope>NUCLEOTIDE SEQUENCE [LARGE SCALE GENOMIC DNA]</scope>
    <source>
        <strain evidence="4">cv. AP13</strain>
    </source>
</reference>
<organism evidence="3 4">
    <name type="scientific">Panicum virgatum</name>
    <name type="common">Blackwell switchgrass</name>
    <dbReference type="NCBI Taxonomy" id="38727"/>
    <lineage>
        <taxon>Eukaryota</taxon>
        <taxon>Viridiplantae</taxon>
        <taxon>Streptophyta</taxon>
        <taxon>Embryophyta</taxon>
        <taxon>Tracheophyta</taxon>
        <taxon>Spermatophyta</taxon>
        <taxon>Magnoliopsida</taxon>
        <taxon>Liliopsida</taxon>
        <taxon>Poales</taxon>
        <taxon>Poaceae</taxon>
        <taxon>PACMAD clade</taxon>
        <taxon>Panicoideae</taxon>
        <taxon>Panicodae</taxon>
        <taxon>Paniceae</taxon>
        <taxon>Panicinae</taxon>
        <taxon>Panicum</taxon>
        <taxon>Panicum sect. Hiantes</taxon>
    </lineage>
</organism>
<evidence type="ECO:0000313" key="4">
    <source>
        <dbReference type="Proteomes" id="UP000823388"/>
    </source>
</evidence>
<sequence>MGIHKAIFGLVLTLLVAGQLIAGVAAGRFPSQVMPTVVSSDPTLQEHSRSTLRHGGSSAEGLANEKTLFAARGYFHPPNLPPCRRSAC</sequence>
<feature type="chain" id="PRO_5035744336" evidence="2">
    <location>
        <begin position="27"/>
        <end position="88"/>
    </location>
</feature>
<evidence type="ECO:0000256" key="2">
    <source>
        <dbReference type="SAM" id="SignalP"/>
    </source>
</evidence>
<evidence type="ECO:0000313" key="3">
    <source>
        <dbReference type="EMBL" id="KAG2611583.1"/>
    </source>
</evidence>
<dbReference type="AlphaFoldDB" id="A0A8T0TRE5"/>
<gene>
    <name evidence="3" type="ORF">PVAP13_4KG103400</name>
</gene>
<keyword evidence="2" id="KW-0732">Signal</keyword>
<dbReference type="Proteomes" id="UP000823388">
    <property type="component" value="Chromosome 4K"/>
</dbReference>
<comment type="caution">
    <text evidence="3">The sequence shown here is derived from an EMBL/GenBank/DDBJ whole genome shotgun (WGS) entry which is preliminary data.</text>
</comment>
<protein>
    <submittedName>
        <fullName evidence="3">Uncharacterized protein</fullName>
    </submittedName>
</protein>